<proteinExistence type="inferred from homology"/>
<dbReference type="GO" id="GO:0022625">
    <property type="term" value="C:cytosolic large ribosomal subunit"/>
    <property type="evidence" value="ECO:0007669"/>
    <property type="project" value="TreeGrafter"/>
</dbReference>
<dbReference type="PANTHER" id="PTHR13501">
    <property type="entry name" value="CHLOROPLAST 50S RIBOSOMAL PROTEIN L22-RELATED"/>
    <property type="match status" value="1"/>
</dbReference>
<evidence type="ECO:0000256" key="4">
    <source>
        <dbReference type="ARBA" id="ARBA00022980"/>
    </source>
</evidence>
<dbReference type="PANTHER" id="PTHR13501:SF8">
    <property type="entry name" value="LARGE RIBOSOMAL SUBUNIT PROTEIN UL22M"/>
    <property type="match status" value="1"/>
</dbReference>
<evidence type="ECO:0000256" key="10">
    <source>
        <dbReference type="RuleBase" id="RU004008"/>
    </source>
</evidence>
<dbReference type="GO" id="GO:0019843">
    <property type="term" value="F:rRNA binding"/>
    <property type="evidence" value="ECO:0007669"/>
    <property type="project" value="UniProtKB-UniRule"/>
</dbReference>
<evidence type="ECO:0000256" key="1">
    <source>
        <dbReference type="ARBA" id="ARBA00009451"/>
    </source>
</evidence>
<organism evidence="12 13">
    <name type="scientific">Candidatus Magasanikbacteria bacterium CG10_big_fil_rev_8_21_14_0_10_38_6</name>
    <dbReference type="NCBI Taxonomy" id="1974647"/>
    <lineage>
        <taxon>Bacteria</taxon>
        <taxon>Candidatus Magasanikiibacteriota</taxon>
    </lineage>
</organism>
<evidence type="ECO:0000313" key="12">
    <source>
        <dbReference type="EMBL" id="PIR77126.1"/>
    </source>
</evidence>
<dbReference type="InterPro" id="IPR005727">
    <property type="entry name" value="Ribosomal_uL22_bac/chlpt-type"/>
</dbReference>
<evidence type="ECO:0000256" key="11">
    <source>
        <dbReference type="SAM" id="MobiDB-lite"/>
    </source>
</evidence>
<keyword evidence="2 7" id="KW-0699">rRNA-binding</keyword>
<evidence type="ECO:0000256" key="6">
    <source>
        <dbReference type="ARBA" id="ARBA00035207"/>
    </source>
</evidence>
<dbReference type="GO" id="GO:0006412">
    <property type="term" value="P:translation"/>
    <property type="evidence" value="ECO:0007669"/>
    <property type="project" value="UniProtKB-UniRule"/>
</dbReference>
<dbReference type="SUPFAM" id="SSF54843">
    <property type="entry name" value="Ribosomal protein L22"/>
    <property type="match status" value="1"/>
</dbReference>
<evidence type="ECO:0000256" key="3">
    <source>
        <dbReference type="ARBA" id="ARBA00022884"/>
    </source>
</evidence>
<evidence type="ECO:0000256" key="2">
    <source>
        <dbReference type="ARBA" id="ARBA00022730"/>
    </source>
</evidence>
<keyword evidence="4 7" id="KW-0689">Ribosomal protein</keyword>
<dbReference type="EMBL" id="PFBW01000183">
    <property type="protein sequence ID" value="PIR77126.1"/>
    <property type="molecule type" value="Genomic_DNA"/>
</dbReference>
<dbReference type="Gene3D" id="3.90.470.10">
    <property type="entry name" value="Ribosomal protein L22/L17"/>
    <property type="match status" value="1"/>
</dbReference>
<comment type="caution">
    <text evidence="12">The sequence shown here is derived from an EMBL/GenBank/DDBJ whole genome shotgun (WGS) entry which is preliminary data.</text>
</comment>
<comment type="function">
    <text evidence="7 10">This protein binds specifically to 23S rRNA; its binding is stimulated by other ribosomal proteins, e.g., L4, L17, and L20. It is important during the early stages of 50S assembly. It makes multiple contacts with different domains of the 23S rRNA in the assembled 50S subunit and ribosome.</text>
</comment>
<dbReference type="CDD" id="cd00336">
    <property type="entry name" value="Ribosomal_L22"/>
    <property type="match status" value="1"/>
</dbReference>
<comment type="subunit">
    <text evidence="7 9">Part of the 50S ribosomal subunit.</text>
</comment>
<keyword evidence="5 7" id="KW-0687">Ribonucleoprotein</keyword>
<evidence type="ECO:0000256" key="7">
    <source>
        <dbReference type="HAMAP-Rule" id="MF_01331"/>
    </source>
</evidence>
<evidence type="ECO:0000256" key="9">
    <source>
        <dbReference type="RuleBase" id="RU004006"/>
    </source>
</evidence>
<evidence type="ECO:0000256" key="8">
    <source>
        <dbReference type="RuleBase" id="RU004005"/>
    </source>
</evidence>
<comment type="similarity">
    <text evidence="1 7 8">Belongs to the universal ribosomal protein uL22 family.</text>
</comment>
<dbReference type="InterPro" id="IPR036394">
    <property type="entry name" value="Ribosomal_uL22_sf"/>
</dbReference>
<dbReference type="Proteomes" id="UP000228528">
    <property type="component" value="Unassembled WGS sequence"/>
</dbReference>
<comment type="function">
    <text evidence="7">The globular domain of the protein is located near the polypeptide exit tunnel on the outside of the subunit, while an extended beta-hairpin is found that lines the wall of the exit tunnel in the center of the 70S ribosome.</text>
</comment>
<dbReference type="AlphaFoldDB" id="A0A2M6P077"/>
<dbReference type="Pfam" id="PF00237">
    <property type="entry name" value="Ribosomal_L22"/>
    <property type="match status" value="1"/>
</dbReference>
<dbReference type="GO" id="GO:0003735">
    <property type="term" value="F:structural constituent of ribosome"/>
    <property type="evidence" value="ECO:0007669"/>
    <property type="project" value="InterPro"/>
</dbReference>
<reference evidence="13" key="1">
    <citation type="submission" date="2017-09" db="EMBL/GenBank/DDBJ databases">
        <title>Depth-based differentiation of microbial function through sediment-hosted aquifers and enrichment of novel symbionts in the deep terrestrial subsurface.</title>
        <authorList>
            <person name="Probst A.J."/>
            <person name="Ladd B."/>
            <person name="Jarett J.K."/>
            <person name="Geller-Mcgrath D.E."/>
            <person name="Sieber C.M.K."/>
            <person name="Emerson J.B."/>
            <person name="Anantharaman K."/>
            <person name="Thomas B.C."/>
            <person name="Malmstrom R."/>
            <person name="Stieglmeier M."/>
            <person name="Klingl A."/>
            <person name="Woyke T."/>
            <person name="Ryan C.M."/>
            <person name="Banfield J.F."/>
        </authorList>
    </citation>
    <scope>NUCLEOTIDE SEQUENCE [LARGE SCALE GENOMIC DNA]</scope>
</reference>
<dbReference type="InterPro" id="IPR001063">
    <property type="entry name" value="Ribosomal_uL22"/>
</dbReference>
<accession>A0A2M6P077</accession>
<keyword evidence="3 7" id="KW-0694">RNA-binding</keyword>
<protein>
    <recommendedName>
        <fullName evidence="6 7">Large ribosomal subunit protein uL22</fullName>
    </recommendedName>
</protein>
<evidence type="ECO:0000256" key="5">
    <source>
        <dbReference type="ARBA" id="ARBA00023274"/>
    </source>
</evidence>
<dbReference type="InterPro" id="IPR047867">
    <property type="entry name" value="Ribosomal_uL22_bac/org-type"/>
</dbReference>
<feature type="region of interest" description="Disordered" evidence="11">
    <location>
        <begin position="117"/>
        <end position="142"/>
    </location>
</feature>
<dbReference type="NCBIfam" id="TIGR01044">
    <property type="entry name" value="rplV_bact"/>
    <property type="match status" value="1"/>
</dbReference>
<gene>
    <name evidence="7" type="primary">rplV</name>
    <name evidence="12" type="ORF">COU30_04150</name>
</gene>
<name>A0A2M6P077_9BACT</name>
<dbReference type="HAMAP" id="MF_01331_B">
    <property type="entry name" value="Ribosomal_uL22_B"/>
    <property type="match status" value="1"/>
</dbReference>
<sequence>MKAQAIAKLKRLRMSPRKVRLLVDQIRRQSVTSAQQALKGSTKDAALPVKKLLDSAVANAVHNHQMIADSLVVKEAYVDEGATLYRWMPRAFGRASKIRKRTSHITIVIEGDVPTATEKKVTEKKEEKKIESKKTNKADSKK</sequence>
<evidence type="ECO:0000313" key="13">
    <source>
        <dbReference type="Proteomes" id="UP000228528"/>
    </source>
</evidence>